<dbReference type="SUPFAM" id="SSF52518">
    <property type="entry name" value="Thiamin diphosphate-binding fold (THDP-binding)"/>
    <property type="match status" value="1"/>
</dbReference>
<dbReference type="InterPro" id="IPR005475">
    <property type="entry name" value="Transketolase-like_Pyr-bd"/>
</dbReference>
<dbReference type="InterPro" id="IPR033248">
    <property type="entry name" value="Transketolase_C"/>
</dbReference>
<protein>
    <recommendedName>
        <fullName evidence="4">Transketolase-like pyrimidine-binding domain-containing protein</fullName>
    </recommendedName>
</protein>
<evidence type="ECO:0000259" key="4">
    <source>
        <dbReference type="SMART" id="SM00861"/>
    </source>
</evidence>
<evidence type="ECO:0000313" key="6">
    <source>
        <dbReference type="Proteomes" id="UP000178615"/>
    </source>
</evidence>
<accession>A0A1F4UJY5</accession>
<dbReference type="Proteomes" id="UP000178615">
    <property type="component" value="Unassembled WGS sequence"/>
</dbReference>
<dbReference type="AlphaFoldDB" id="A0A1F4UJY5"/>
<dbReference type="Pfam" id="PF02780">
    <property type="entry name" value="Transketolase_C"/>
    <property type="match status" value="1"/>
</dbReference>
<evidence type="ECO:0000256" key="3">
    <source>
        <dbReference type="ARBA" id="ARBA00023052"/>
    </source>
</evidence>
<keyword evidence="3" id="KW-0786">Thiamine pyrophosphate</keyword>
<dbReference type="Gene3D" id="3.40.50.970">
    <property type="match status" value="1"/>
</dbReference>
<dbReference type="InterPro" id="IPR009014">
    <property type="entry name" value="Transketo_C/PFOR_II"/>
</dbReference>
<evidence type="ECO:0000256" key="1">
    <source>
        <dbReference type="ARBA" id="ARBA00001964"/>
    </source>
</evidence>
<feature type="domain" description="Transketolase-like pyrimidine-binding" evidence="4">
    <location>
        <begin position="23"/>
        <end position="188"/>
    </location>
</feature>
<sequence length="331" mass="36224">MQLKINHELNISEDLFNANIKKASIRDGFGQALVDLAEKFEDIVVLTGDLSESTRVLEFAEKYPGRFIEVGIAEQNMAGIAAGLALTGKIPIVASYAAFNPGRNWEQIKDSICYSDANVKIIGAHGGYASGVHGATHQALEDIALTRVLPNMTVLIPADFIQAQKALEEAIKVDGPVYLRLSRSDTPVFTTKKTPFVVGQAQILKEGSDITVIACGPLVYEALLAARELGLKFNIDVEIINCHSIKPMMDMHIINSVKKTNLVITIEEHQISGGLGSVISELLSEKYPTKIHRMGSKDKFGESGLYEELIEKNGLTKEHIIKEVRELVGKK</sequence>
<dbReference type="SUPFAM" id="SSF52922">
    <property type="entry name" value="TK C-terminal domain-like"/>
    <property type="match status" value="1"/>
</dbReference>
<proteinExistence type="inferred from homology"/>
<dbReference type="InterPro" id="IPR051157">
    <property type="entry name" value="PDH/Transketolase"/>
</dbReference>
<dbReference type="EMBL" id="MEUV01000045">
    <property type="protein sequence ID" value="OGC45288.1"/>
    <property type="molecule type" value="Genomic_DNA"/>
</dbReference>
<dbReference type="PANTHER" id="PTHR43825">
    <property type="entry name" value="PYRUVATE DEHYDROGENASE E1 COMPONENT"/>
    <property type="match status" value="1"/>
</dbReference>
<dbReference type="CDD" id="cd07033">
    <property type="entry name" value="TPP_PYR_DXS_TK_like"/>
    <property type="match status" value="1"/>
</dbReference>
<evidence type="ECO:0000256" key="2">
    <source>
        <dbReference type="ARBA" id="ARBA00007131"/>
    </source>
</evidence>
<gene>
    <name evidence="5" type="ORF">A2V49_01705</name>
</gene>
<dbReference type="FunFam" id="3.40.50.970:FF:000129">
    <property type="entry name" value="Transketolase"/>
    <property type="match status" value="1"/>
</dbReference>
<dbReference type="PANTHER" id="PTHR43825:SF1">
    <property type="entry name" value="TRANSKETOLASE-LIKE PYRIMIDINE-BINDING DOMAIN-CONTAINING PROTEIN"/>
    <property type="match status" value="1"/>
</dbReference>
<comment type="similarity">
    <text evidence="2">Belongs to the transketolase family.</text>
</comment>
<reference evidence="5 6" key="1">
    <citation type="journal article" date="2016" name="Nat. Commun.">
        <title>Thousands of microbial genomes shed light on interconnected biogeochemical processes in an aquifer system.</title>
        <authorList>
            <person name="Anantharaman K."/>
            <person name="Brown C.T."/>
            <person name="Hug L.A."/>
            <person name="Sharon I."/>
            <person name="Castelle C.J."/>
            <person name="Probst A.J."/>
            <person name="Thomas B.C."/>
            <person name="Singh A."/>
            <person name="Wilkins M.J."/>
            <person name="Karaoz U."/>
            <person name="Brodie E.L."/>
            <person name="Williams K.H."/>
            <person name="Hubbard S.S."/>
            <person name="Banfield J.F."/>
        </authorList>
    </citation>
    <scope>NUCLEOTIDE SEQUENCE [LARGE SCALE GENOMIC DNA]</scope>
</reference>
<organism evidence="5 6">
    <name type="scientific">candidate division WWE3 bacterium RBG_19FT_COMBO_34_6</name>
    <dbReference type="NCBI Taxonomy" id="1802612"/>
    <lineage>
        <taxon>Bacteria</taxon>
        <taxon>Katanobacteria</taxon>
    </lineage>
</organism>
<dbReference type="Pfam" id="PF02779">
    <property type="entry name" value="Transket_pyr"/>
    <property type="match status" value="1"/>
</dbReference>
<name>A0A1F4UJY5_UNCKA</name>
<dbReference type="InterPro" id="IPR029061">
    <property type="entry name" value="THDP-binding"/>
</dbReference>
<comment type="cofactor">
    <cofactor evidence="1">
        <name>thiamine diphosphate</name>
        <dbReference type="ChEBI" id="CHEBI:58937"/>
    </cofactor>
</comment>
<dbReference type="Gene3D" id="3.40.50.920">
    <property type="match status" value="1"/>
</dbReference>
<evidence type="ECO:0000313" key="5">
    <source>
        <dbReference type="EMBL" id="OGC45288.1"/>
    </source>
</evidence>
<comment type="caution">
    <text evidence="5">The sequence shown here is derived from an EMBL/GenBank/DDBJ whole genome shotgun (WGS) entry which is preliminary data.</text>
</comment>
<dbReference type="SMART" id="SM00861">
    <property type="entry name" value="Transket_pyr"/>
    <property type="match status" value="1"/>
</dbReference>